<dbReference type="RefSeq" id="WP_014244360.1">
    <property type="nucleotide sequence ID" value="NC_016620.1"/>
</dbReference>
<dbReference type="Proteomes" id="UP000008963">
    <property type="component" value="Chromosome"/>
</dbReference>
<protein>
    <submittedName>
        <fullName evidence="1">Uncharacterized protein</fullName>
    </submittedName>
</protein>
<dbReference type="EMBL" id="FQ312005">
    <property type="protein sequence ID" value="CBW26579.1"/>
    <property type="molecule type" value="Genomic_DNA"/>
</dbReference>
<accession>E1X1I8</accession>
<dbReference type="PATRIC" id="fig|862908.3.peg.1664"/>
<dbReference type="AlphaFoldDB" id="E1X1I8"/>
<sequence length="122" mass="14093">MKVLLIFLTIIFMGIPKTLAQGLYTDYGIERIYCFAENADIEIELSQVDNIHHSFKTIGRDIFNLNELRKVESIPNGVTFYLSNVERSPISFILDNEDNVLIEGLSAITDFNRDFRFHCDIE</sequence>
<gene>
    <name evidence="1" type="ordered locus">BMS_1752</name>
</gene>
<dbReference type="HOGENOM" id="CLU_2023478_0_0_7"/>
<organism evidence="1 2">
    <name type="scientific">Halobacteriovorax marinus (strain ATCC BAA-682 / DSM 15412 / SJ)</name>
    <name type="common">Bacteriovorax marinus</name>
    <dbReference type="NCBI Taxonomy" id="862908"/>
    <lineage>
        <taxon>Bacteria</taxon>
        <taxon>Pseudomonadati</taxon>
        <taxon>Bdellovibrionota</taxon>
        <taxon>Bacteriovoracia</taxon>
        <taxon>Bacteriovoracales</taxon>
        <taxon>Halobacteriovoraceae</taxon>
        <taxon>Halobacteriovorax</taxon>
    </lineage>
</organism>
<keyword evidence="2" id="KW-1185">Reference proteome</keyword>
<dbReference type="STRING" id="862908.BMS_1752"/>
<reference evidence="2" key="1">
    <citation type="journal article" date="2013" name="ISME J.">
        <title>A small predatory core genome in the divergent marine Bacteriovorax marinus SJ and the terrestrial Bdellovibrio bacteriovorus.</title>
        <authorList>
            <person name="Crossman L.C."/>
            <person name="Chen H."/>
            <person name="Cerdeno-Tarraga A.M."/>
            <person name="Brooks K."/>
            <person name="Quail M.A."/>
            <person name="Pineiro S.A."/>
            <person name="Hobley L."/>
            <person name="Sockett R.E."/>
            <person name="Bentley S.D."/>
            <person name="Parkhill J."/>
            <person name="Williams H.N."/>
            <person name="Stine O.C."/>
        </authorList>
    </citation>
    <scope>NUCLEOTIDE SEQUENCE [LARGE SCALE GENOMIC DNA]</scope>
    <source>
        <strain evidence="2">ATCC BAA-682 / DSM 15412 / SJ</strain>
    </source>
</reference>
<evidence type="ECO:0000313" key="1">
    <source>
        <dbReference type="EMBL" id="CBW26579.1"/>
    </source>
</evidence>
<evidence type="ECO:0000313" key="2">
    <source>
        <dbReference type="Proteomes" id="UP000008963"/>
    </source>
</evidence>
<proteinExistence type="predicted"/>
<name>E1X1I8_HALMS</name>
<dbReference type="OrthoDB" id="9758793at2"/>
<dbReference type="KEGG" id="bmx:BMS_1752"/>